<protein>
    <submittedName>
        <fullName evidence="1">Uncharacterized protein</fullName>
    </submittedName>
</protein>
<sequence length="68" mass="7265">MSLTHVLNNNRSNREIYTNKENAVDSSCMVHSLTFSSSATISANSSSVASCPASSPQDLVPLKSCLFN</sequence>
<reference evidence="1" key="2">
    <citation type="journal article" date="2023" name="Int. J. Mol. Sci.">
        <title>De Novo Assembly and Annotation of 11 Diverse Shrub Willow (Salix) Genomes Reveals Novel Gene Organization in Sex-Linked Regions.</title>
        <authorList>
            <person name="Hyden B."/>
            <person name="Feng K."/>
            <person name="Yates T.B."/>
            <person name="Jawdy S."/>
            <person name="Cereghino C."/>
            <person name="Smart L.B."/>
            <person name="Muchero W."/>
        </authorList>
    </citation>
    <scope>NUCLEOTIDE SEQUENCE</scope>
    <source>
        <tissue evidence="1">Shoot tip</tissue>
    </source>
</reference>
<evidence type="ECO:0000313" key="2">
    <source>
        <dbReference type="Proteomes" id="UP001151532"/>
    </source>
</evidence>
<comment type="caution">
    <text evidence="1">The sequence shown here is derived from an EMBL/GenBank/DDBJ whole genome shotgun (WGS) entry which is preliminary data.</text>
</comment>
<dbReference type="Proteomes" id="UP001151532">
    <property type="component" value="Chromosome 16"/>
</dbReference>
<keyword evidence="2" id="KW-1185">Reference proteome</keyword>
<organism evidence="1 2">
    <name type="scientific">Salix purpurea</name>
    <name type="common">Purple osier willow</name>
    <dbReference type="NCBI Taxonomy" id="77065"/>
    <lineage>
        <taxon>Eukaryota</taxon>
        <taxon>Viridiplantae</taxon>
        <taxon>Streptophyta</taxon>
        <taxon>Embryophyta</taxon>
        <taxon>Tracheophyta</taxon>
        <taxon>Spermatophyta</taxon>
        <taxon>Magnoliopsida</taxon>
        <taxon>eudicotyledons</taxon>
        <taxon>Gunneridae</taxon>
        <taxon>Pentapetalae</taxon>
        <taxon>rosids</taxon>
        <taxon>fabids</taxon>
        <taxon>Malpighiales</taxon>
        <taxon>Salicaceae</taxon>
        <taxon>Saliceae</taxon>
        <taxon>Salix</taxon>
    </lineage>
</organism>
<proteinExistence type="predicted"/>
<evidence type="ECO:0000313" key="1">
    <source>
        <dbReference type="EMBL" id="KAJ6755530.1"/>
    </source>
</evidence>
<dbReference type="EMBL" id="JAPFFK010000007">
    <property type="protein sequence ID" value="KAJ6755530.1"/>
    <property type="molecule type" value="Genomic_DNA"/>
</dbReference>
<reference evidence="1" key="1">
    <citation type="submission" date="2022-11" db="EMBL/GenBank/DDBJ databases">
        <authorList>
            <person name="Hyden B.L."/>
            <person name="Feng K."/>
            <person name="Yates T."/>
            <person name="Jawdy S."/>
            <person name="Smart L.B."/>
            <person name="Muchero W."/>
        </authorList>
    </citation>
    <scope>NUCLEOTIDE SEQUENCE</scope>
    <source>
        <tissue evidence="1">Shoot tip</tissue>
    </source>
</reference>
<name>A0A9Q0VXZ1_SALPP</name>
<accession>A0A9Q0VXZ1</accession>
<dbReference type="AlphaFoldDB" id="A0A9Q0VXZ1"/>
<gene>
    <name evidence="1" type="ORF">OIU79_028021</name>
</gene>